<dbReference type="STRING" id="758825.SAMN02982985_04843"/>
<organism evidence="1 2">
    <name type="scientific">Rugamonas rubra</name>
    <dbReference type="NCBI Taxonomy" id="758825"/>
    <lineage>
        <taxon>Bacteria</taxon>
        <taxon>Pseudomonadati</taxon>
        <taxon>Pseudomonadota</taxon>
        <taxon>Betaproteobacteria</taxon>
        <taxon>Burkholderiales</taxon>
        <taxon>Oxalobacteraceae</taxon>
        <taxon>Telluria group</taxon>
        <taxon>Rugamonas</taxon>
    </lineage>
</organism>
<dbReference type="Proteomes" id="UP000199470">
    <property type="component" value="Unassembled WGS sequence"/>
</dbReference>
<dbReference type="OrthoDB" id="9130315at2"/>
<keyword evidence="2" id="KW-1185">Reference proteome</keyword>
<protein>
    <submittedName>
        <fullName evidence="1">Uncharacterized protein</fullName>
    </submittedName>
</protein>
<dbReference type="RefSeq" id="WP_139236729.1">
    <property type="nucleotide sequence ID" value="NZ_FOTW01000026.1"/>
</dbReference>
<name>A0A1I4SL91_9BURK</name>
<dbReference type="AlphaFoldDB" id="A0A1I4SL91"/>
<dbReference type="EMBL" id="FOTW01000026">
    <property type="protein sequence ID" value="SFM65192.1"/>
    <property type="molecule type" value="Genomic_DNA"/>
</dbReference>
<proteinExistence type="predicted"/>
<sequence length="217" mass="23762">MANDWQDAARDEMFEQISRELYPEHKQQAIEEFAAERLRSFYLAHPTVMLPAMGMLKEGRELLELRRFTASVVFSAGSYELMLKATLLRPVVHGLVHNEGLAQVLVDHMLGTQTAIGRYKELLSKLFLSIAGVQLATVSRAGVKANILAEVIANQTLRNRILHGGGTCTRPHAEEAREVGLAVFQLILSPVLVGLGLGLDPTGRIVLATAGIADLQI</sequence>
<evidence type="ECO:0000313" key="1">
    <source>
        <dbReference type="EMBL" id="SFM65192.1"/>
    </source>
</evidence>
<reference evidence="1 2" key="1">
    <citation type="submission" date="2016-10" db="EMBL/GenBank/DDBJ databases">
        <authorList>
            <person name="de Groot N.N."/>
        </authorList>
    </citation>
    <scope>NUCLEOTIDE SEQUENCE [LARGE SCALE GENOMIC DNA]</scope>
    <source>
        <strain evidence="1 2">ATCC 43154</strain>
    </source>
</reference>
<gene>
    <name evidence="1" type="ORF">SAMN02982985_04843</name>
</gene>
<evidence type="ECO:0000313" key="2">
    <source>
        <dbReference type="Proteomes" id="UP000199470"/>
    </source>
</evidence>
<accession>A0A1I4SL91</accession>